<reference evidence="3" key="1">
    <citation type="submission" date="2016-01" db="EMBL/GenBank/DDBJ databases">
        <authorList>
            <person name="Peeters C."/>
        </authorList>
    </citation>
    <scope>NUCLEOTIDE SEQUENCE [LARGE SCALE GENOMIC DNA]</scope>
</reference>
<dbReference type="InterPro" id="IPR052739">
    <property type="entry name" value="FAAH2"/>
</dbReference>
<keyword evidence="3" id="KW-1185">Reference proteome</keyword>
<dbReference type="PROSITE" id="PS00571">
    <property type="entry name" value="AMIDASES"/>
    <property type="match status" value="1"/>
</dbReference>
<dbReference type="PANTHER" id="PTHR43372:SF4">
    <property type="entry name" value="FATTY-ACID AMIDE HYDROLASE 2"/>
    <property type="match status" value="1"/>
</dbReference>
<name>A0A158IUF4_CABCO</name>
<dbReference type="RefSeq" id="WP_053570296.1">
    <property type="nucleotide sequence ID" value="NZ_LGRC01000026.1"/>
</dbReference>
<dbReference type="InterPro" id="IPR023631">
    <property type="entry name" value="Amidase_dom"/>
</dbReference>
<accession>A0A158IUF4</accession>
<proteinExistence type="predicted"/>
<protein>
    <submittedName>
        <fullName evidence="2">Amidase</fullName>
    </submittedName>
</protein>
<dbReference type="Proteomes" id="UP000054740">
    <property type="component" value="Unassembled WGS sequence"/>
</dbReference>
<dbReference type="NCBIfam" id="NF005687">
    <property type="entry name" value="PRK07487.1"/>
    <property type="match status" value="1"/>
</dbReference>
<dbReference type="PANTHER" id="PTHR43372">
    <property type="entry name" value="FATTY-ACID AMIDE HYDROLASE"/>
    <property type="match status" value="1"/>
</dbReference>
<evidence type="ECO:0000259" key="1">
    <source>
        <dbReference type="Pfam" id="PF01425"/>
    </source>
</evidence>
<dbReference type="InterPro" id="IPR036928">
    <property type="entry name" value="AS_sf"/>
</dbReference>
<evidence type="ECO:0000313" key="2">
    <source>
        <dbReference type="EMBL" id="SAL59671.1"/>
    </source>
</evidence>
<dbReference type="GO" id="GO:0012505">
    <property type="term" value="C:endomembrane system"/>
    <property type="evidence" value="ECO:0007669"/>
    <property type="project" value="TreeGrafter"/>
</dbReference>
<dbReference type="Pfam" id="PF01425">
    <property type="entry name" value="Amidase"/>
    <property type="match status" value="1"/>
</dbReference>
<dbReference type="AlphaFoldDB" id="A0A158IUF4"/>
<evidence type="ECO:0000313" key="3">
    <source>
        <dbReference type="Proteomes" id="UP000054740"/>
    </source>
</evidence>
<dbReference type="InterPro" id="IPR020556">
    <property type="entry name" value="Amidase_CS"/>
</dbReference>
<organism evidence="2 3">
    <name type="scientific">Caballeronia cordobensis</name>
    <name type="common">Burkholderia cordobensis</name>
    <dbReference type="NCBI Taxonomy" id="1353886"/>
    <lineage>
        <taxon>Bacteria</taxon>
        <taxon>Pseudomonadati</taxon>
        <taxon>Pseudomonadota</taxon>
        <taxon>Betaproteobacteria</taxon>
        <taxon>Burkholderiales</taxon>
        <taxon>Burkholderiaceae</taxon>
        <taxon>Caballeronia</taxon>
    </lineage>
</organism>
<dbReference type="SUPFAM" id="SSF75304">
    <property type="entry name" value="Amidase signature (AS) enzymes"/>
    <property type="match status" value="1"/>
</dbReference>
<feature type="domain" description="Amidase" evidence="1">
    <location>
        <begin position="44"/>
        <end position="467"/>
    </location>
</feature>
<dbReference type="EMBL" id="FCNY02000016">
    <property type="protein sequence ID" value="SAL59671.1"/>
    <property type="molecule type" value="Genomic_DNA"/>
</dbReference>
<gene>
    <name evidence="2" type="ORF">AWB70_05364</name>
</gene>
<dbReference type="Gene3D" id="3.90.1300.10">
    <property type="entry name" value="Amidase signature (AS) domain"/>
    <property type="match status" value="1"/>
</dbReference>
<dbReference type="PIRSF" id="PIRSF001221">
    <property type="entry name" value="Amidase_fungi"/>
    <property type="match status" value="1"/>
</dbReference>
<sequence length="488" mass="52559">MSTTHNGHWLQAERSPRTLPTEIWRWSAVDIAAQVRARTVSCAEVLSAFHQRIDSVNPRLNAIVHADRNRAIETANRADDALRRTPHETRMLHGVPLTIKLNVDVEGEATTNGNPAYADRVAPADSSVVANLRNAGANLIGRTNVPAFSFRWFTDNPLYGRTLNPWRADITSGGSSGGAAVSVATGMCALAHGTDIAGSIRYPAYVNGIVGLRTTPGRVSAYHPTVRQRFYGLQSMSAQGPMARSVADVLLGLRAMTAPDTRDATWVDARLEHADDHAPVKVALIDEIPGSTVCPEVKAALVKAANVLAAAGYIIERALPPEIEQCVDVWQSIVMTEARFGMISAADSMDDPDTRRSIHGMADCAPTVDLEGYVQAIARRDELRRKWNAFLNRYPVALLPVSCRLPQPWGTDLGTIEEMRALIAAQSPMIATAALGLPGISVPMGLSDGLPVGVQLVADSFRELRLLSAASVIERDNAGISALDYEAV</sequence>